<accession>A0A7R9BVG1</accession>
<feature type="transmembrane region" description="Helical" evidence="12">
    <location>
        <begin position="516"/>
        <end position="539"/>
    </location>
</feature>
<keyword evidence="5 12" id="KW-0812">Transmembrane</keyword>
<feature type="transmembrane region" description="Helical" evidence="12">
    <location>
        <begin position="473"/>
        <end position="496"/>
    </location>
</feature>
<comment type="caution">
    <text evidence="12">Lacks conserved residue(s) required for the propagation of feature annotation.</text>
</comment>
<dbReference type="PANTHER" id="PTHR11893:SF37">
    <property type="entry name" value="INNEXIN INX3"/>
    <property type="match status" value="1"/>
</dbReference>
<evidence type="ECO:0000256" key="5">
    <source>
        <dbReference type="ARBA" id="ARBA00022692"/>
    </source>
</evidence>
<keyword evidence="3 12" id="KW-0813">Transport</keyword>
<dbReference type="PANTHER" id="PTHR11893">
    <property type="entry name" value="INNEXIN"/>
    <property type="match status" value="1"/>
</dbReference>
<evidence type="ECO:0000256" key="11">
    <source>
        <dbReference type="ARBA" id="ARBA00023303"/>
    </source>
</evidence>
<feature type="transmembrane region" description="Helical" evidence="12">
    <location>
        <begin position="614"/>
        <end position="637"/>
    </location>
</feature>
<dbReference type="GO" id="GO:0007602">
    <property type="term" value="P:phototransduction"/>
    <property type="evidence" value="ECO:0007669"/>
    <property type="project" value="TreeGrafter"/>
</dbReference>
<protein>
    <recommendedName>
        <fullName evidence="12">Innexin</fullName>
    </recommendedName>
</protein>
<dbReference type="AlphaFoldDB" id="A0A7R9BVG1"/>
<keyword evidence="9 12" id="KW-0406">Ion transport</keyword>
<dbReference type="GO" id="GO:0005243">
    <property type="term" value="F:gap junction channel activity"/>
    <property type="evidence" value="ECO:0007669"/>
    <property type="project" value="TreeGrafter"/>
</dbReference>
<feature type="transmembrane region" description="Helical" evidence="12">
    <location>
        <begin position="397"/>
        <end position="418"/>
    </location>
</feature>
<evidence type="ECO:0000256" key="8">
    <source>
        <dbReference type="ARBA" id="ARBA00022989"/>
    </source>
</evidence>
<gene>
    <name evidence="12" type="primary">inx</name>
    <name evidence="13" type="ORF">NMOB1V02_LOCUS9604</name>
</gene>
<evidence type="ECO:0000256" key="1">
    <source>
        <dbReference type="ARBA" id="ARBA00004610"/>
    </source>
</evidence>
<dbReference type="InterPro" id="IPR000990">
    <property type="entry name" value="Innexin"/>
</dbReference>
<feature type="transmembrane region" description="Helical" evidence="12">
    <location>
        <begin position="328"/>
        <end position="350"/>
    </location>
</feature>
<dbReference type="EMBL" id="OA885369">
    <property type="protein sequence ID" value="CAD7281971.1"/>
    <property type="molecule type" value="Genomic_DNA"/>
</dbReference>
<dbReference type="EMBL" id="CAJPEX010003332">
    <property type="protein sequence ID" value="CAG0922123.1"/>
    <property type="molecule type" value="Genomic_DNA"/>
</dbReference>
<proteinExistence type="inferred from homology"/>
<evidence type="ECO:0000256" key="2">
    <source>
        <dbReference type="ARBA" id="ARBA00004651"/>
    </source>
</evidence>
<dbReference type="OrthoDB" id="5867527at2759"/>
<evidence type="ECO:0000256" key="3">
    <source>
        <dbReference type="ARBA" id="ARBA00022448"/>
    </source>
</evidence>
<dbReference type="PRINTS" id="PR01262">
    <property type="entry name" value="INNEXIN"/>
</dbReference>
<comment type="subcellular location">
    <subcellularLocation>
        <location evidence="1">Cell junction</location>
        <location evidence="1">Gap junction</location>
    </subcellularLocation>
    <subcellularLocation>
        <location evidence="2 12">Cell membrane</location>
        <topology evidence="2 12">Multi-pass membrane protein</topology>
    </subcellularLocation>
</comment>
<keyword evidence="4" id="KW-1003">Cell membrane</keyword>
<evidence type="ECO:0000256" key="12">
    <source>
        <dbReference type="RuleBase" id="RU010713"/>
    </source>
</evidence>
<evidence type="ECO:0000256" key="10">
    <source>
        <dbReference type="ARBA" id="ARBA00023136"/>
    </source>
</evidence>
<keyword evidence="8 12" id="KW-1133">Transmembrane helix</keyword>
<keyword evidence="6" id="KW-0303">Gap junction</keyword>
<comment type="similarity">
    <text evidence="12">Belongs to the pannexin family.</text>
</comment>
<keyword evidence="11 12" id="KW-0407">Ion channel</keyword>
<organism evidence="13">
    <name type="scientific">Notodromas monacha</name>
    <dbReference type="NCBI Taxonomy" id="399045"/>
    <lineage>
        <taxon>Eukaryota</taxon>
        <taxon>Metazoa</taxon>
        <taxon>Ecdysozoa</taxon>
        <taxon>Arthropoda</taxon>
        <taxon>Crustacea</taxon>
        <taxon>Oligostraca</taxon>
        <taxon>Ostracoda</taxon>
        <taxon>Podocopa</taxon>
        <taxon>Podocopida</taxon>
        <taxon>Cypridocopina</taxon>
        <taxon>Cypridoidea</taxon>
        <taxon>Cyprididae</taxon>
        <taxon>Notodromas</taxon>
    </lineage>
</organism>
<keyword evidence="14" id="KW-1185">Reference proteome</keyword>
<evidence type="ECO:0000256" key="4">
    <source>
        <dbReference type="ARBA" id="ARBA00022475"/>
    </source>
</evidence>
<sequence length="715" mass="83331">MLSLFSDLKSRFSVVSRKVRFDSYVNKLHYKFTSGIILLFCVVVTAKEFIGEPIQCITEKGIGDQNQYAKSVNTYCWISSTYTLEEHYDKPVGKLIPHPGVGPENLKEPSTKNYHAYYQWVPFVLLLQSILFYIPHYIWRGIESKSLAKVLDELDGSSFGESEKKFARMSNVVKYVDKRKLPKDPRENISADRHWSADHRQTKEHSQIYLRMLSLFSDLKSRFSVVSRKVRFDSYVNKLHYKFTSGIILLFCVVVTAKEFIGEPIQCITEKGIGDQNQYAKSVNTYCWISSTYTLEEHYDKPVGKLIPHPGVGPENLKEPSTKNYHAYYQWVPFVLLLQSILFYIPHYIWRGIESKSLAKVLDELDGSSFGESEKKFARMSNVVKYVDKSRGTHYSFYLWFLVCEALNFAVVVGNIFFTDTFLGGEFKTFGTEVIDFIQLDYKNRTDPMIKIFPRVTKCDWRMYGPTGTVQKHDAICVLAINIFNEKIYVFLWFWYKFARMSNVVKYVDKSRGTHYSFYLWFLVCEALNFAVVVGNIFFTDTFLGGEFKTFGTEVIDFIQLDYKNRTDPMIKIFPRVTKCDWRMYGPTGTVQKHDAICVLAINIFNEKIYVFLWFWYVFLFVILAAITGVCLLYRIIQILLPYMRNRTLKNLVATRDTANPFSDCDYLVRKLSIPDWFVLTGIGEHMDPIYYPDLIKELAKVIKKAPTNQQNHSH</sequence>
<dbReference type="PROSITE" id="PS51013">
    <property type="entry name" value="PANNEXIN"/>
    <property type="match status" value="2"/>
</dbReference>
<evidence type="ECO:0000313" key="13">
    <source>
        <dbReference type="EMBL" id="CAD7281971.1"/>
    </source>
</evidence>
<evidence type="ECO:0000256" key="9">
    <source>
        <dbReference type="ARBA" id="ARBA00023065"/>
    </source>
</evidence>
<dbReference type="GO" id="GO:0034220">
    <property type="term" value="P:monoatomic ion transmembrane transport"/>
    <property type="evidence" value="ECO:0007669"/>
    <property type="project" value="UniProtKB-KW"/>
</dbReference>
<evidence type="ECO:0000256" key="7">
    <source>
        <dbReference type="ARBA" id="ARBA00022949"/>
    </source>
</evidence>
<dbReference type="Pfam" id="PF00876">
    <property type="entry name" value="Innexin"/>
    <property type="match status" value="3"/>
</dbReference>
<evidence type="ECO:0000256" key="6">
    <source>
        <dbReference type="ARBA" id="ARBA00022868"/>
    </source>
</evidence>
<evidence type="ECO:0000313" key="14">
    <source>
        <dbReference type="Proteomes" id="UP000678499"/>
    </source>
</evidence>
<keyword evidence="10 12" id="KW-0472">Membrane</keyword>
<dbReference type="GO" id="GO:0005886">
    <property type="term" value="C:plasma membrane"/>
    <property type="evidence" value="ECO:0007669"/>
    <property type="project" value="UniProtKB-SubCell"/>
</dbReference>
<dbReference type="GO" id="GO:0005921">
    <property type="term" value="C:gap junction"/>
    <property type="evidence" value="ECO:0007669"/>
    <property type="project" value="UniProtKB-SubCell"/>
</dbReference>
<name>A0A7R9BVG1_9CRUS</name>
<comment type="function">
    <text evidence="12">Structural component of the gap junctions.</text>
</comment>
<reference evidence="13" key="1">
    <citation type="submission" date="2020-11" db="EMBL/GenBank/DDBJ databases">
        <authorList>
            <person name="Tran Van P."/>
        </authorList>
    </citation>
    <scope>NUCLEOTIDE SEQUENCE</scope>
</reference>
<keyword evidence="7" id="KW-0965">Cell junction</keyword>
<dbReference type="Proteomes" id="UP000678499">
    <property type="component" value="Unassembled WGS sequence"/>
</dbReference>